<evidence type="ECO:0000256" key="1">
    <source>
        <dbReference type="SAM" id="Phobius"/>
    </source>
</evidence>
<dbReference type="RefSeq" id="WP_284938877.1">
    <property type="nucleotide sequence ID" value="NZ_JANURM010000044.1"/>
</dbReference>
<keyword evidence="1" id="KW-0472">Membrane</keyword>
<evidence type="ECO:0000313" key="2">
    <source>
        <dbReference type="EMBL" id="MDL0090058.1"/>
    </source>
</evidence>
<protein>
    <submittedName>
        <fullName evidence="2">Prepilin-type N-terminal cleavage/methylation domain-containing protein</fullName>
    </submittedName>
</protein>
<dbReference type="SUPFAM" id="SSF54523">
    <property type="entry name" value="Pili subunits"/>
    <property type="match status" value="1"/>
</dbReference>
<dbReference type="InterPro" id="IPR012902">
    <property type="entry name" value="N_methyl_site"/>
</dbReference>
<name>A0ABT7HTC9_9BACT</name>
<dbReference type="EMBL" id="JANURM010000044">
    <property type="protein sequence ID" value="MDL0090058.1"/>
    <property type="molecule type" value="Genomic_DNA"/>
</dbReference>
<evidence type="ECO:0000313" key="3">
    <source>
        <dbReference type="Proteomes" id="UP001173801"/>
    </source>
</evidence>
<dbReference type="Proteomes" id="UP001173801">
    <property type="component" value="Unassembled WGS sequence"/>
</dbReference>
<comment type="caution">
    <text evidence="2">The sequence shown here is derived from an EMBL/GenBank/DDBJ whole genome shotgun (WGS) entry which is preliminary data.</text>
</comment>
<dbReference type="NCBIfam" id="TIGR02532">
    <property type="entry name" value="IV_pilin_GFxxxE"/>
    <property type="match status" value="1"/>
</dbReference>
<dbReference type="Gene3D" id="3.30.700.10">
    <property type="entry name" value="Glycoprotein, Type 4 Pilin"/>
    <property type="match status" value="1"/>
</dbReference>
<reference evidence="2" key="1">
    <citation type="submission" date="2022-08" db="EMBL/GenBank/DDBJ databases">
        <authorList>
            <person name="Wang H."/>
        </authorList>
    </citation>
    <scope>NUCLEOTIDE SEQUENCE</scope>
    <source>
        <strain evidence="2">PS10</strain>
    </source>
</reference>
<organism evidence="2 3">
    <name type="scientific">Campylobacter gastrosuis</name>
    <dbReference type="NCBI Taxonomy" id="2974576"/>
    <lineage>
        <taxon>Bacteria</taxon>
        <taxon>Pseudomonadati</taxon>
        <taxon>Campylobacterota</taxon>
        <taxon>Epsilonproteobacteria</taxon>
        <taxon>Campylobacterales</taxon>
        <taxon>Campylobacteraceae</taxon>
        <taxon>Campylobacter</taxon>
    </lineage>
</organism>
<keyword evidence="1" id="KW-0812">Transmembrane</keyword>
<keyword evidence="1" id="KW-1133">Transmembrane helix</keyword>
<sequence length="26" mass="2788">MKKGFTMIELIFVIVILGILAAVAVP</sequence>
<feature type="transmembrane region" description="Helical" evidence="1">
    <location>
        <begin position="7"/>
        <end position="25"/>
    </location>
</feature>
<dbReference type="Pfam" id="PF07963">
    <property type="entry name" value="N_methyl"/>
    <property type="match status" value="1"/>
</dbReference>
<reference evidence="2" key="2">
    <citation type="journal article" date="2023" name="Microorganisms">
        <title>Isolation and Genomic Characteristics of Cat-Borne Campylobacter felis sp. nov. and Sheep-Borne Campylobacter ovis sp. nov.</title>
        <authorList>
            <person name="Wang H."/>
            <person name="Li Y."/>
            <person name="Gu Y."/>
            <person name="Zhou G."/>
            <person name="Chen X."/>
            <person name="Zhang X."/>
            <person name="Shao Z."/>
            <person name="Zhang J."/>
            <person name="Zhang M."/>
        </authorList>
    </citation>
    <scope>NUCLEOTIDE SEQUENCE</scope>
    <source>
        <strain evidence="2">PS10</strain>
    </source>
</reference>
<accession>A0ABT7HTC9</accession>
<dbReference type="InterPro" id="IPR045584">
    <property type="entry name" value="Pilin-like"/>
</dbReference>
<feature type="non-terminal residue" evidence="2">
    <location>
        <position position="26"/>
    </location>
</feature>
<keyword evidence="3" id="KW-1185">Reference proteome</keyword>
<proteinExistence type="predicted"/>
<gene>
    <name evidence="2" type="ORF">NYG85_11900</name>
</gene>